<evidence type="ECO:0008006" key="4">
    <source>
        <dbReference type="Google" id="ProtNLM"/>
    </source>
</evidence>
<feature type="region of interest" description="Disordered" evidence="1">
    <location>
        <begin position="35"/>
        <end position="63"/>
    </location>
</feature>
<name>D7A562_ANCN5</name>
<evidence type="ECO:0000256" key="1">
    <source>
        <dbReference type="SAM" id="MobiDB-lite"/>
    </source>
</evidence>
<keyword evidence="3" id="KW-1185">Reference proteome</keyword>
<dbReference type="RefSeq" id="WP_013167454.1">
    <property type="nucleotide sequence ID" value="NC_014217.1"/>
</dbReference>
<dbReference type="HOGENOM" id="CLU_1795295_0_0_5"/>
<accession>D7A562</accession>
<dbReference type="EMBL" id="CP002026">
    <property type="protein sequence ID" value="ADH89950.1"/>
    <property type="molecule type" value="Genomic_DNA"/>
</dbReference>
<gene>
    <name evidence="2" type="ordered locus">Snov_2656</name>
</gene>
<evidence type="ECO:0000313" key="2">
    <source>
        <dbReference type="EMBL" id="ADH89950.1"/>
    </source>
</evidence>
<organism evidence="2 3">
    <name type="scientific">Ancylobacter novellus (strain ATCC 8093 / DSM 506 / JCM 20403 / CCM 1077 / IAM 12100 / NBRC 12443 / NCIMB 10456)</name>
    <name type="common">Starkeya novella</name>
    <dbReference type="NCBI Taxonomy" id="639283"/>
    <lineage>
        <taxon>Bacteria</taxon>
        <taxon>Pseudomonadati</taxon>
        <taxon>Pseudomonadota</taxon>
        <taxon>Alphaproteobacteria</taxon>
        <taxon>Hyphomicrobiales</taxon>
        <taxon>Xanthobacteraceae</taxon>
        <taxon>Ancylobacter</taxon>
    </lineage>
</organism>
<dbReference type="OrthoDB" id="8448193at2"/>
<evidence type="ECO:0000313" key="3">
    <source>
        <dbReference type="Proteomes" id="UP000006633"/>
    </source>
</evidence>
<dbReference type="Proteomes" id="UP000006633">
    <property type="component" value="Chromosome"/>
</dbReference>
<sequence>MNESLSKALKIKEKLLDELSKVEQFIRLHNELFGEGDDVAEPNHGRQSEDESDSPKRRRGRPSEIADAAWKVIKELNRPVQRGELVERIEAMGIDVSSDDKPRYIGTILWREKDRFENIEGRGYWAVSLGDPPSPEDSSPDIFR</sequence>
<protein>
    <recommendedName>
        <fullName evidence="4">HTH HARE-type domain-containing protein</fullName>
    </recommendedName>
</protein>
<feature type="compositionally biased region" description="Basic and acidic residues" evidence="1">
    <location>
        <begin position="41"/>
        <end position="55"/>
    </location>
</feature>
<dbReference type="AlphaFoldDB" id="D7A562"/>
<dbReference type="KEGG" id="sno:Snov_2656"/>
<proteinExistence type="predicted"/>
<dbReference type="eggNOG" id="ENOG50343ZQ">
    <property type="taxonomic scope" value="Bacteria"/>
</dbReference>
<reference evidence="2 3" key="1">
    <citation type="journal article" date="2012" name="Stand. Genomic Sci.">
        <title>Complete genome sequence of the facultatively chemolithoautotrophic and methylotrophic alpha Proteobacterium Starkeya novella type strain (ATCC 8093(T)).</title>
        <authorList>
            <person name="Kappler U."/>
            <person name="Davenport K."/>
            <person name="Beatson S."/>
            <person name="Lucas S."/>
            <person name="Lapidus A."/>
            <person name="Copeland A."/>
            <person name="Berry K.W."/>
            <person name="Glavina Del Rio T."/>
            <person name="Hammon N."/>
            <person name="Dalin E."/>
            <person name="Tice H."/>
            <person name="Pitluck S."/>
            <person name="Richardson P."/>
            <person name="Bruce D."/>
            <person name="Goodwin L.A."/>
            <person name="Han C."/>
            <person name="Tapia R."/>
            <person name="Detter J.C."/>
            <person name="Chang Y.J."/>
            <person name="Jeffries C.D."/>
            <person name="Land M."/>
            <person name="Hauser L."/>
            <person name="Kyrpides N.C."/>
            <person name="Goker M."/>
            <person name="Ivanova N."/>
            <person name="Klenk H.P."/>
            <person name="Woyke T."/>
        </authorList>
    </citation>
    <scope>NUCLEOTIDE SEQUENCE [LARGE SCALE GENOMIC DNA]</scope>
    <source>
        <strain evidence="3">ATCC 8093 / DSM 506 / JCM 20403 / CCM 1077 / IAM 12100 / NBRC 12443 / NCIMB 10456</strain>
    </source>
</reference>